<organism evidence="1 2">
    <name type="scientific">Methylobacterium haplocladii</name>
    <dbReference type="NCBI Taxonomy" id="1176176"/>
    <lineage>
        <taxon>Bacteria</taxon>
        <taxon>Pseudomonadati</taxon>
        <taxon>Pseudomonadota</taxon>
        <taxon>Alphaproteobacteria</taxon>
        <taxon>Hyphomicrobiales</taxon>
        <taxon>Methylobacteriaceae</taxon>
        <taxon>Methylobacterium</taxon>
    </lineage>
</organism>
<name>A0A512IVH3_9HYPH</name>
<dbReference type="OrthoDB" id="7331188at2"/>
<dbReference type="EMBL" id="BJZT01000048">
    <property type="protein sequence ID" value="GEP01695.1"/>
    <property type="molecule type" value="Genomic_DNA"/>
</dbReference>
<dbReference type="Proteomes" id="UP000321258">
    <property type="component" value="Unassembled WGS sequence"/>
</dbReference>
<dbReference type="Gene3D" id="3.40.30.10">
    <property type="entry name" value="Glutaredoxin"/>
    <property type="match status" value="1"/>
</dbReference>
<evidence type="ECO:0000313" key="2">
    <source>
        <dbReference type="Proteomes" id="UP000321258"/>
    </source>
</evidence>
<dbReference type="Pfam" id="PF05988">
    <property type="entry name" value="DUF899"/>
    <property type="match status" value="1"/>
</dbReference>
<keyword evidence="2" id="KW-1185">Reference proteome</keyword>
<dbReference type="InterPro" id="IPR036249">
    <property type="entry name" value="Thioredoxin-like_sf"/>
</dbReference>
<gene>
    <name evidence="1" type="ORF">MHA02_40820</name>
</gene>
<accession>A0A512IVH3</accession>
<protein>
    <recommendedName>
        <fullName evidence="3">Thioredoxin</fullName>
    </recommendedName>
</protein>
<comment type="caution">
    <text evidence="1">The sequence shown here is derived from an EMBL/GenBank/DDBJ whole genome shotgun (WGS) entry which is preliminary data.</text>
</comment>
<reference evidence="1 2" key="1">
    <citation type="submission" date="2019-07" db="EMBL/GenBank/DDBJ databases">
        <title>Whole genome shotgun sequence of Methylobacterium haplocladii NBRC 107714.</title>
        <authorList>
            <person name="Hosoyama A."/>
            <person name="Uohara A."/>
            <person name="Ohji S."/>
            <person name="Ichikawa N."/>
        </authorList>
    </citation>
    <scope>NUCLEOTIDE SEQUENCE [LARGE SCALE GENOMIC DNA]</scope>
    <source>
        <strain evidence="1 2">NBRC 107714</strain>
    </source>
</reference>
<proteinExistence type="predicted"/>
<sequence length="237" mass="26174">MTRPTIVDRDTWLAARKALLAQERDLTHRRDALSAARREMPWVRVETDYAFDTPEGRKGLGALFAGRSQLAVYHFMLAPDSDHICPGCSLIGDHVDAARQHFEQADLAFCAISRAPLERITAVKRRLGWRFPWVSAGDGPFTADFGVSFRNGTGASYNYGDEASNAPDLPGASLFARDETGAVFHTYSTYARGLETLVGAFNWLDLAPKGRNETATMSWVRLHDEYDGAPARGSCCD</sequence>
<dbReference type="RefSeq" id="WP_147082235.1">
    <property type="nucleotide sequence ID" value="NZ_BJZT01000048.1"/>
</dbReference>
<dbReference type="AlphaFoldDB" id="A0A512IVH3"/>
<evidence type="ECO:0000313" key="1">
    <source>
        <dbReference type="EMBL" id="GEP01695.1"/>
    </source>
</evidence>
<dbReference type="InterPro" id="IPR010296">
    <property type="entry name" value="DUF899_thioredox"/>
</dbReference>
<dbReference type="SUPFAM" id="SSF52833">
    <property type="entry name" value="Thioredoxin-like"/>
    <property type="match status" value="1"/>
</dbReference>
<evidence type="ECO:0008006" key="3">
    <source>
        <dbReference type="Google" id="ProtNLM"/>
    </source>
</evidence>